<feature type="compositionally biased region" description="Gly residues" evidence="1">
    <location>
        <begin position="76"/>
        <end position="87"/>
    </location>
</feature>
<feature type="compositionally biased region" description="Pro residues" evidence="1">
    <location>
        <begin position="142"/>
        <end position="168"/>
    </location>
</feature>
<evidence type="ECO:0000256" key="1">
    <source>
        <dbReference type="SAM" id="MobiDB-lite"/>
    </source>
</evidence>
<organism evidence="3 4">
    <name type="scientific">Actinoallomurus spadix</name>
    <dbReference type="NCBI Taxonomy" id="79912"/>
    <lineage>
        <taxon>Bacteria</taxon>
        <taxon>Bacillati</taxon>
        <taxon>Actinomycetota</taxon>
        <taxon>Actinomycetes</taxon>
        <taxon>Streptosporangiales</taxon>
        <taxon>Thermomonosporaceae</taxon>
        <taxon>Actinoallomurus</taxon>
    </lineage>
</organism>
<reference evidence="4" key="1">
    <citation type="journal article" date="2019" name="Int. J. Syst. Evol. Microbiol.">
        <title>The Global Catalogue of Microorganisms (GCM) 10K type strain sequencing project: providing services to taxonomists for standard genome sequencing and annotation.</title>
        <authorList>
            <consortium name="The Broad Institute Genomics Platform"/>
            <consortium name="The Broad Institute Genome Sequencing Center for Infectious Disease"/>
            <person name="Wu L."/>
            <person name="Ma J."/>
        </authorList>
    </citation>
    <scope>NUCLEOTIDE SEQUENCE [LARGE SCALE GENOMIC DNA]</scope>
    <source>
        <strain evidence="4">JCM 3146</strain>
    </source>
</reference>
<keyword evidence="2" id="KW-0812">Transmembrane</keyword>
<evidence type="ECO:0000313" key="4">
    <source>
        <dbReference type="Proteomes" id="UP001501822"/>
    </source>
</evidence>
<gene>
    <name evidence="3" type="ORF">GCM10010151_23860</name>
</gene>
<feature type="compositionally biased region" description="Gly residues" evidence="1">
    <location>
        <begin position="118"/>
        <end position="139"/>
    </location>
</feature>
<keyword evidence="2" id="KW-1133">Transmembrane helix</keyword>
<name>A0ABP3G329_9ACTN</name>
<evidence type="ECO:0000256" key="2">
    <source>
        <dbReference type="SAM" id="Phobius"/>
    </source>
</evidence>
<feature type="compositionally biased region" description="Gly residues" evidence="1">
    <location>
        <begin position="211"/>
        <end position="230"/>
    </location>
</feature>
<sequence length="633" mass="62526">MSTERDGVQEPSPEQPGKPEGIEHAGSPEEARPSAPGEGPAQTPPSDPPEPSPQDAGSVPGEQVAPLPEASQPGQSGSGESGSGESGSGEPAQAGGAAAGAAEAPAPGWTPSSSPHAGPGGPGAPDGPAGPGADPGGSGPYPQHPGGPAPYPGGPAGPGPFPGGPTGPGPYGDPTATPGPYGDATPAPGSYGDATAPPGPYGDAAGAPGPYAGGPAGPGPYGQQAGGPGPYAGNPAGPGPWENPSGPVGPTAGPQGWGGGQGWGAPQPYGFGPPPRAKKSKGVLISVLAGAGVVLVVLAVVGVVALGRSGDDDPKTTSGKAAREAGRRIGQAAGLTLTGTYGGNQATFGVTKAGSARGTFTASGSQVGRVDVGGTTYLKANSGFWNDQGLTSADAQKAGDNWTKAPDDLTTLSLADLAPSRLGSVLAQAANDPLAVRTTVGGVQAVKMRVAARTYYITKSEPRRVLRLEGVSGSDRYVFDVKPLTSATAGEVFNGLRTDVRALKDAYDPDLTVVPAGKLQFGSCTESGCTVHADVRATTLHDTDGGVRVTMKISFSATTYGSSVSTCSDTASAKLDSQVRLSCRTSGGKWSSWYRSHVGRFTIHATPSFSGTVNTAADVNGLLDKLAEEQRTS</sequence>
<dbReference type="Proteomes" id="UP001501822">
    <property type="component" value="Unassembled WGS sequence"/>
</dbReference>
<feature type="compositionally biased region" description="Low complexity" evidence="1">
    <location>
        <begin position="88"/>
        <end position="117"/>
    </location>
</feature>
<keyword evidence="4" id="KW-1185">Reference proteome</keyword>
<protein>
    <submittedName>
        <fullName evidence="3">Uncharacterized protein</fullName>
    </submittedName>
</protein>
<feature type="compositionally biased region" description="Pro residues" evidence="1">
    <location>
        <begin position="42"/>
        <end position="52"/>
    </location>
</feature>
<dbReference type="RefSeq" id="WP_252802514.1">
    <property type="nucleotide sequence ID" value="NZ_BAAABM010000016.1"/>
</dbReference>
<feature type="compositionally biased region" description="Low complexity" evidence="1">
    <location>
        <begin position="172"/>
        <end position="182"/>
    </location>
</feature>
<keyword evidence="2" id="KW-0472">Membrane</keyword>
<feature type="compositionally biased region" description="Low complexity" evidence="1">
    <location>
        <begin position="191"/>
        <end position="210"/>
    </location>
</feature>
<feature type="transmembrane region" description="Helical" evidence="2">
    <location>
        <begin position="283"/>
        <end position="306"/>
    </location>
</feature>
<feature type="region of interest" description="Disordered" evidence="1">
    <location>
        <begin position="1"/>
        <end position="274"/>
    </location>
</feature>
<feature type="compositionally biased region" description="Basic and acidic residues" evidence="1">
    <location>
        <begin position="20"/>
        <end position="32"/>
    </location>
</feature>
<dbReference type="EMBL" id="BAAABM010000016">
    <property type="protein sequence ID" value="GAA0333315.1"/>
    <property type="molecule type" value="Genomic_DNA"/>
</dbReference>
<accession>A0ABP3G329</accession>
<comment type="caution">
    <text evidence="3">The sequence shown here is derived from an EMBL/GenBank/DDBJ whole genome shotgun (WGS) entry which is preliminary data.</text>
</comment>
<evidence type="ECO:0000313" key="3">
    <source>
        <dbReference type="EMBL" id="GAA0333315.1"/>
    </source>
</evidence>
<proteinExistence type="predicted"/>